<dbReference type="EMBL" id="CP109441">
    <property type="protein sequence ID" value="WUV45913.1"/>
    <property type="molecule type" value="Genomic_DNA"/>
</dbReference>
<protein>
    <submittedName>
        <fullName evidence="2">M6 family metalloprotease domain-containing protein</fullName>
    </submittedName>
</protein>
<keyword evidence="2" id="KW-0645">Protease</keyword>
<keyword evidence="3" id="KW-1185">Reference proteome</keyword>
<dbReference type="GO" id="GO:0008237">
    <property type="term" value="F:metallopeptidase activity"/>
    <property type="evidence" value="ECO:0007669"/>
    <property type="project" value="UniProtKB-KW"/>
</dbReference>
<proteinExistence type="predicted"/>
<dbReference type="InterPro" id="IPR008757">
    <property type="entry name" value="Peptidase_M6-like_domain"/>
</dbReference>
<dbReference type="RefSeq" id="WP_329409435.1">
    <property type="nucleotide sequence ID" value="NZ_CP109441.1"/>
</dbReference>
<dbReference type="PANTHER" id="PTHR41775">
    <property type="entry name" value="SECRETED PROTEIN-RELATED"/>
    <property type="match status" value="1"/>
</dbReference>
<organism evidence="2 3">
    <name type="scientific">Nocardia vinacea</name>
    <dbReference type="NCBI Taxonomy" id="96468"/>
    <lineage>
        <taxon>Bacteria</taxon>
        <taxon>Bacillati</taxon>
        <taxon>Actinomycetota</taxon>
        <taxon>Actinomycetes</taxon>
        <taxon>Mycobacteriales</taxon>
        <taxon>Nocardiaceae</taxon>
        <taxon>Nocardia</taxon>
    </lineage>
</organism>
<dbReference type="Pfam" id="PF05547">
    <property type="entry name" value="Peptidase_M6"/>
    <property type="match status" value="1"/>
</dbReference>
<sequence>MRITLSPLPRHTCDATPCLVPLSPQAFSQLYLHYLELLNASRLPATMTFEQYYEYWRSGRRGENLVGLDDGATRLEPGKGKELITRPDVQLKGVIQTIVLLVDFPDKPHDPVHGTGYYDAMLFSEDTFPSGSMRDFYRKVSGFDAAADTGIDIQGAVHGWFRMPHPLSFYTDGNSGTGNSFPRNSAGMARDAVKAALAEGVDFGPYDVLGEKIVTALFIVHAGRGAEETRSVDDIWSLKWAIPGNGEKVKTHLSVTTFLTVPEDCNMGVCAHEWGHLAARWADYYDTTQSANFQSAGLGDYCLMAGGSWGNHGITPVFPNGMLRAFHGWFRPRVVTKTTKNITLEPAAQGGGMVFIRNAERMRRESQYIAVEYRRKTGQDAFLPDQGVAIYVVDEDIADVNDEDALAIELMQADGKRDLAAIFRGGNRGDANDLYPFGDNTNLGKATTPALNMPGGKWSGITIAVKGTPGDDRMAIDVTMT</sequence>
<accession>A0ABZ1YS33</accession>
<evidence type="ECO:0000313" key="3">
    <source>
        <dbReference type="Proteomes" id="UP001432062"/>
    </source>
</evidence>
<evidence type="ECO:0000259" key="1">
    <source>
        <dbReference type="Pfam" id="PF05547"/>
    </source>
</evidence>
<gene>
    <name evidence="2" type="ORF">OG563_43715</name>
</gene>
<keyword evidence="2" id="KW-0378">Hydrolase</keyword>
<dbReference type="PANTHER" id="PTHR41775:SF1">
    <property type="entry name" value="PEPTIDASE M6-LIKE DOMAIN-CONTAINING PROTEIN"/>
    <property type="match status" value="1"/>
</dbReference>
<dbReference type="Proteomes" id="UP001432062">
    <property type="component" value="Chromosome"/>
</dbReference>
<reference evidence="2" key="1">
    <citation type="submission" date="2022-10" db="EMBL/GenBank/DDBJ databases">
        <title>The complete genomes of actinobacterial strains from the NBC collection.</title>
        <authorList>
            <person name="Joergensen T.S."/>
            <person name="Alvarez Arevalo M."/>
            <person name="Sterndorff E.B."/>
            <person name="Faurdal D."/>
            <person name="Vuksanovic O."/>
            <person name="Mourched A.-S."/>
            <person name="Charusanti P."/>
            <person name="Shaw S."/>
            <person name="Blin K."/>
            <person name="Weber T."/>
        </authorList>
    </citation>
    <scope>NUCLEOTIDE SEQUENCE</scope>
    <source>
        <strain evidence="2">NBC_01482</strain>
    </source>
</reference>
<keyword evidence="2" id="KW-0482">Metalloprotease</keyword>
<dbReference type="NCBIfam" id="TIGR03296">
    <property type="entry name" value="M6dom_TIGR03296"/>
    <property type="match status" value="1"/>
</dbReference>
<feature type="domain" description="Peptidase M6-like" evidence="1">
    <location>
        <begin position="99"/>
        <end position="311"/>
    </location>
</feature>
<name>A0ABZ1YS33_9NOCA</name>
<evidence type="ECO:0000313" key="2">
    <source>
        <dbReference type="EMBL" id="WUV45913.1"/>
    </source>
</evidence>